<keyword evidence="5" id="KW-0012">Acyltransferase</keyword>
<dbReference type="Proteomes" id="UP001172159">
    <property type="component" value="Unassembled WGS sequence"/>
</dbReference>
<accession>A0AA40B815</accession>
<organism evidence="9 10">
    <name type="scientific">Apiosordaria backusii</name>
    <dbReference type="NCBI Taxonomy" id="314023"/>
    <lineage>
        <taxon>Eukaryota</taxon>
        <taxon>Fungi</taxon>
        <taxon>Dikarya</taxon>
        <taxon>Ascomycota</taxon>
        <taxon>Pezizomycotina</taxon>
        <taxon>Sordariomycetes</taxon>
        <taxon>Sordariomycetidae</taxon>
        <taxon>Sordariales</taxon>
        <taxon>Lasiosphaeriaceae</taxon>
        <taxon>Apiosordaria</taxon>
    </lineage>
</organism>
<dbReference type="GO" id="GO:0072670">
    <property type="term" value="P:mitochondrial tRNA threonylcarbamoyladenosine modification"/>
    <property type="evidence" value="ECO:0007669"/>
    <property type="project" value="TreeGrafter"/>
</dbReference>
<dbReference type="PROSITE" id="PS01016">
    <property type="entry name" value="GLYCOPROTEASE"/>
    <property type="match status" value="1"/>
</dbReference>
<comment type="catalytic activity">
    <reaction evidence="6">
        <text>L-threonylcarbamoyladenylate + adenosine(37) in tRNA = N(6)-L-threonylcarbamoyladenosine(37) in tRNA + AMP + H(+)</text>
        <dbReference type="Rhea" id="RHEA:37059"/>
        <dbReference type="Rhea" id="RHEA-COMP:10162"/>
        <dbReference type="Rhea" id="RHEA-COMP:10163"/>
        <dbReference type="ChEBI" id="CHEBI:15378"/>
        <dbReference type="ChEBI" id="CHEBI:73682"/>
        <dbReference type="ChEBI" id="CHEBI:74411"/>
        <dbReference type="ChEBI" id="CHEBI:74418"/>
        <dbReference type="ChEBI" id="CHEBI:456215"/>
        <dbReference type="EC" id="2.3.1.234"/>
    </reaction>
</comment>
<dbReference type="Pfam" id="PF00814">
    <property type="entry name" value="TsaD"/>
    <property type="match status" value="2"/>
</dbReference>
<dbReference type="PANTHER" id="PTHR11735:SF6">
    <property type="entry name" value="TRNA N6-ADENOSINE THREONYLCARBAMOYLTRANSFERASE, MITOCHONDRIAL"/>
    <property type="match status" value="1"/>
</dbReference>
<proteinExistence type="predicted"/>
<name>A0AA40B815_9PEZI</name>
<dbReference type="SUPFAM" id="SSF53067">
    <property type="entry name" value="Actin-like ATPase domain"/>
    <property type="match status" value="1"/>
</dbReference>
<dbReference type="EC" id="2.3.1.234" evidence="1"/>
<dbReference type="GO" id="GO:0046872">
    <property type="term" value="F:metal ion binding"/>
    <property type="evidence" value="ECO:0007669"/>
    <property type="project" value="UniProtKB-KW"/>
</dbReference>
<dbReference type="InterPro" id="IPR043129">
    <property type="entry name" value="ATPase_NBD"/>
</dbReference>
<feature type="domain" description="Gcp-like" evidence="8">
    <location>
        <begin position="210"/>
        <end position="281"/>
    </location>
</feature>
<evidence type="ECO:0000256" key="4">
    <source>
        <dbReference type="ARBA" id="ARBA00022723"/>
    </source>
</evidence>
<dbReference type="InterPro" id="IPR017860">
    <property type="entry name" value="Peptidase_M22_CS"/>
</dbReference>
<evidence type="ECO:0000256" key="2">
    <source>
        <dbReference type="ARBA" id="ARBA00022679"/>
    </source>
</evidence>
<dbReference type="PANTHER" id="PTHR11735">
    <property type="entry name" value="TRNA N6-ADENOSINE THREONYLCARBAMOYLTRANSFERASE"/>
    <property type="match status" value="1"/>
</dbReference>
<protein>
    <recommendedName>
        <fullName evidence="1">N(6)-L-threonylcarbamoyladenine synthase</fullName>
        <ecNumber evidence="1">2.3.1.234</ecNumber>
    </recommendedName>
</protein>
<evidence type="ECO:0000256" key="1">
    <source>
        <dbReference type="ARBA" id="ARBA00012156"/>
    </source>
</evidence>
<dbReference type="InterPro" id="IPR000905">
    <property type="entry name" value="Gcp-like_dom"/>
</dbReference>
<feature type="non-terminal residue" evidence="9">
    <location>
        <position position="294"/>
    </location>
</feature>
<keyword evidence="4" id="KW-0479">Metal-binding</keyword>
<dbReference type="InterPro" id="IPR017861">
    <property type="entry name" value="KAE1/TsaD"/>
</dbReference>
<dbReference type="Gene3D" id="3.30.420.40">
    <property type="match status" value="2"/>
</dbReference>
<keyword evidence="10" id="KW-1185">Reference proteome</keyword>
<evidence type="ECO:0000256" key="3">
    <source>
        <dbReference type="ARBA" id="ARBA00022694"/>
    </source>
</evidence>
<reference evidence="9" key="1">
    <citation type="submission" date="2023-06" db="EMBL/GenBank/DDBJ databases">
        <title>Genome-scale phylogeny and comparative genomics of the fungal order Sordariales.</title>
        <authorList>
            <consortium name="Lawrence Berkeley National Laboratory"/>
            <person name="Hensen N."/>
            <person name="Bonometti L."/>
            <person name="Westerberg I."/>
            <person name="Brannstrom I.O."/>
            <person name="Guillou S."/>
            <person name="Cros-Aarteil S."/>
            <person name="Calhoun S."/>
            <person name="Haridas S."/>
            <person name="Kuo A."/>
            <person name="Mondo S."/>
            <person name="Pangilinan J."/>
            <person name="Riley R."/>
            <person name="Labutti K."/>
            <person name="Andreopoulos B."/>
            <person name="Lipzen A."/>
            <person name="Chen C."/>
            <person name="Yanf M."/>
            <person name="Daum C."/>
            <person name="Ng V."/>
            <person name="Clum A."/>
            <person name="Steindorff A."/>
            <person name="Ohm R."/>
            <person name="Martin F."/>
            <person name="Silar P."/>
            <person name="Natvig D."/>
            <person name="Lalanne C."/>
            <person name="Gautier V."/>
            <person name="Ament-Velasquez S.L."/>
            <person name="Kruys A."/>
            <person name="Hutchinson M.I."/>
            <person name="Powell A.J."/>
            <person name="Barry K."/>
            <person name="Miller A.N."/>
            <person name="Grigoriev I.V."/>
            <person name="Debuchy R."/>
            <person name="Gladieux P."/>
            <person name="Thoren M.H."/>
            <person name="Johannesson H."/>
        </authorList>
    </citation>
    <scope>NUCLEOTIDE SEQUENCE</scope>
    <source>
        <strain evidence="9">CBS 540.89</strain>
    </source>
</reference>
<feature type="region of interest" description="Disordered" evidence="7">
    <location>
        <begin position="187"/>
        <end position="207"/>
    </location>
</feature>
<evidence type="ECO:0000256" key="7">
    <source>
        <dbReference type="SAM" id="MobiDB-lite"/>
    </source>
</evidence>
<feature type="domain" description="Gcp-like" evidence="8">
    <location>
        <begin position="137"/>
        <end position="190"/>
    </location>
</feature>
<comment type="caution">
    <text evidence="9">The sequence shown here is derived from an EMBL/GenBank/DDBJ whole genome shotgun (WGS) entry which is preliminary data.</text>
</comment>
<feature type="region of interest" description="Disordered" evidence="7">
    <location>
        <begin position="115"/>
        <end position="135"/>
    </location>
</feature>
<dbReference type="AlphaFoldDB" id="A0AA40B815"/>
<dbReference type="EMBL" id="JAUKTV010000009">
    <property type="protein sequence ID" value="KAK0729369.1"/>
    <property type="molecule type" value="Genomic_DNA"/>
</dbReference>
<dbReference type="GO" id="GO:0061711">
    <property type="term" value="F:tRNA N(6)-L-threonylcarbamoyladenine synthase activity"/>
    <property type="evidence" value="ECO:0007669"/>
    <property type="project" value="UniProtKB-EC"/>
</dbReference>
<keyword evidence="3" id="KW-0819">tRNA processing</keyword>
<evidence type="ECO:0000313" key="9">
    <source>
        <dbReference type="EMBL" id="KAK0729369.1"/>
    </source>
</evidence>
<keyword evidence="2" id="KW-0808">Transferase</keyword>
<evidence type="ECO:0000256" key="5">
    <source>
        <dbReference type="ARBA" id="ARBA00023315"/>
    </source>
</evidence>
<gene>
    <name evidence="9" type="ORF">B0T21DRAFT_250936</name>
</gene>
<evidence type="ECO:0000313" key="10">
    <source>
        <dbReference type="Proteomes" id="UP001172159"/>
    </source>
</evidence>
<dbReference type="GO" id="GO:0005739">
    <property type="term" value="C:mitochondrion"/>
    <property type="evidence" value="ECO:0007669"/>
    <property type="project" value="TreeGrafter"/>
</dbReference>
<dbReference type="PRINTS" id="PR00789">
    <property type="entry name" value="OSIALOPTASE"/>
</dbReference>
<evidence type="ECO:0000256" key="6">
    <source>
        <dbReference type="ARBA" id="ARBA00048117"/>
    </source>
</evidence>
<evidence type="ECO:0000259" key="8">
    <source>
        <dbReference type="Pfam" id="PF00814"/>
    </source>
</evidence>
<sequence>MRLTVALSSKPLRYAMGTRRPPISFNKCHRFLSSGTHNKSLLTLAIETSCDDTCVAILEKVGPAARLHFNKRIPSNHVEFKGIHPTVASRTHEIQLAKLVNKAVQSLPENISNSPEVKSLPIHNPQTGKSTPRRLPDFVSVTRGPGFPGCLGIGLGVAKGLSVAWQVPLLGVHHMQGHALTPRLDRALRQPSPPEAPTSKEPEPKATLSPEFPFLTLLASGGHTQLVLSRTLTSHTILANVHNISLGDMLDKAAREILPPDLLSSLPNIAYAAALEEFAFPGSTTTTTPSPSPS</sequence>